<dbReference type="EMBL" id="SGWQ01000021">
    <property type="protein sequence ID" value="RZS29460.1"/>
    <property type="molecule type" value="Genomic_DNA"/>
</dbReference>
<dbReference type="RefSeq" id="WP_130348862.1">
    <property type="nucleotide sequence ID" value="NZ_SGWQ01000021.1"/>
</dbReference>
<protein>
    <submittedName>
        <fullName evidence="1">Polyketide cyclase/dehydrase/lipid transport protein</fullName>
    </submittedName>
</protein>
<gene>
    <name evidence="1" type="ORF">EV193_1213</name>
</gene>
<reference evidence="1 2" key="1">
    <citation type="submission" date="2019-02" db="EMBL/GenBank/DDBJ databases">
        <title>Genomic Encyclopedia of Type Strains, Phase IV (KMG-IV): sequencing the most valuable type-strain genomes for metagenomic binning, comparative biology and taxonomic classification.</title>
        <authorList>
            <person name="Goeker M."/>
        </authorList>
    </citation>
    <scope>NUCLEOTIDE SEQUENCE [LARGE SCALE GENOMIC DNA]</scope>
    <source>
        <strain evidence="1 2">DSM 101727</strain>
    </source>
</reference>
<accession>A0A4Q7KE52</accession>
<keyword evidence="2" id="KW-1185">Reference proteome</keyword>
<evidence type="ECO:0000313" key="1">
    <source>
        <dbReference type="EMBL" id="RZS29460.1"/>
    </source>
</evidence>
<dbReference type="Proteomes" id="UP000294257">
    <property type="component" value="Unassembled WGS sequence"/>
</dbReference>
<dbReference type="CDD" id="cd07821">
    <property type="entry name" value="PYR_PYL_RCAR_like"/>
    <property type="match status" value="1"/>
</dbReference>
<proteinExistence type="predicted"/>
<organism evidence="1 2">
    <name type="scientific">Herbihabitans rhizosphaerae</name>
    <dbReference type="NCBI Taxonomy" id="1872711"/>
    <lineage>
        <taxon>Bacteria</taxon>
        <taxon>Bacillati</taxon>
        <taxon>Actinomycetota</taxon>
        <taxon>Actinomycetes</taxon>
        <taxon>Pseudonocardiales</taxon>
        <taxon>Pseudonocardiaceae</taxon>
        <taxon>Herbihabitans</taxon>
    </lineage>
</organism>
<dbReference type="AlphaFoldDB" id="A0A4Q7KE52"/>
<dbReference type="OrthoDB" id="5185789at2"/>
<evidence type="ECO:0000313" key="2">
    <source>
        <dbReference type="Proteomes" id="UP000294257"/>
    </source>
</evidence>
<dbReference type="InterPro" id="IPR019587">
    <property type="entry name" value="Polyketide_cyclase/dehydratase"/>
</dbReference>
<dbReference type="SUPFAM" id="SSF55961">
    <property type="entry name" value="Bet v1-like"/>
    <property type="match status" value="1"/>
</dbReference>
<comment type="caution">
    <text evidence="1">The sequence shown here is derived from an EMBL/GenBank/DDBJ whole genome shotgun (WGS) entry which is preliminary data.</text>
</comment>
<name>A0A4Q7KE52_9PSEU</name>
<dbReference type="InterPro" id="IPR023393">
    <property type="entry name" value="START-like_dom_sf"/>
</dbReference>
<dbReference type="Pfam" id="PF10604">
    <property type="entry name" value="Polyketide_cyc2"/>
    <property type="match status" value="1"/>
</dbReference>
<dbReference type="Gene3D" id="3.30.530.20">
    <property type="match status" value="1"/>
</dbReference>
<sequence length="148" mass="16879">MGLQKLDVTTHTTADPGTVFALLRDGSTWPKWSNIDEFTLEEQGDGEPEGVGALRKFRNGRITGWDRTRELITDRRFGYDHVRGLPVKGYQGTVDIEPDGERTKIHWVCTFRPRIPGTGWFWQRVLQKFLRDNVEGLAAYAAKQSTVD</sequence>